<dbReference type="SUPFAM" id="SSF56801">
    <property type="entry name" value="Acetyl-CoA synthetase-like"/>
    <property type="match status" value="1"/>
</dbReference>
<protein>
    <submittedName>
        <fullName evidence="3">Phenylacetate--CoA ligase</fullName>
    </submittedName>
</protein>
<dbReference type="InterPro" id="IPR000873">
    <property type="entry name" value="AMP-dep_synth/lig_dom"/>
</dbReference>
<sequence>MTSIFEEKLRKLKKPMPMSRHFASNTLHPDSMSPQKIQQYQLDSLKEILKRSYDQNEFYRAKMEEAGFSPKEFKKLEDIQKIPFLNKDELRGNPYILLTCDKEDVALVQVSTGTTGGEEIYMLYTWNDYYLHDLAPRYPKLFPIDPPDVCLNGLPYEMSAAGLAFHKTFMEGCNATVIPAGKGGAYSTPAKTLKMIKDLEPNVIITSPSWAIMLAEEAKKQDFDFTSLELKAVYLTGEGCSPAFRRRVEKIFGATANFFYGSLECGVLGIECDDHSGYHLTEAHVYMEIVDPTSGEVLEPGEIGEIVITSMLRYDAPILRFRTGDLGYIETDPCECGVTLPKFHLRGRVRDQIKYNGTSFSPFYLEEFLMSQPEVGNWYEFVIDPIEDNEEIHVRCELAEGVTPSTDLADELASKMEYSTGIPFSFEFVKELPRPTGKTIRVVHK</sequence>
<evidence type="ECO:0000313" key="3">
    <source>
        <dbReference type="EMBL" id="APH04871.1"/>
    </source>
</evidence>
<organism evidence="3 4">
    <name type="scientific">Bacillus weihaiensis</name>
    <dbReference type="NCBI Taxonomy" id="1547283"/>
    <lineage>
        <taxon>Bacteria</taxon>
        <taxon>Bacillati</taxon>
        <taxon>Bacillota</taxon>
        <taxon>Bacilli</taxon>
        <taxon>Bacillales</taxon>
        <taxon>Bacillaceae</taxon>
        <taxon>Bacillus</taxon>
    </lineage>
</organism>
<dbReference type="Pfam" id="PF00501">
    <property type="entry name" value="AMP-binding"/>
    <property type="match status" value="1"/>
</dbReference>
<dbReference type="RefSeq" id="WP_072579665.1">
    <property type="nucleotide sequence ID" value="NZ_CP016020.1"/>
</dbReference>
<evidence type="ECO:0000259" key="2">
    <source>
        <dbReference type="Pfam" id="PF14535"/>
    </source>
</evidence>
<name>A0A1L3MRC1_9BACI</name>
<dbReference type="OrthoDB" id="580775at2"/>
<dbReference type="AlphaFoldDB" id="A0A1L3MRC1"/>
<dbReference type="Proteomes" id="UP000181936">
    <property type="component" value="Chromosome"/>
</dbReference>
<keyword evidence="3" id="KW-0436">Ligase</keyword>
<dbReference type="Gene3D" id="3.40.50.12780">
    <property type="entry name" value="N-terminal domain of ligase-like"/>
    <property type="match status" value="1"/>
</dbReference>
<reference evidence="3 4" key="1">
    <citation type="journal article" date="2016" name="Sci. Rep.">
        <title>Complete genome sequence and transcriptomic analysis of a novel marine strain Bacillus weihaiensis reveals the mechanism of brown algae degradation.</title>
        <authorList>
            <person name="Zhu Y."/>
            <person name="Chen P."/>
            <person name="Bao Y."/>
            <person name="Men Y."/>
            <person name="Zeng Y."/>
            <person name="Yang J."/>
            <person name="Sun J."/>
            <person name="Sun Y."/>
        </authorList>
    </citation>
    <scope>NUCLEOTIDE SEQUENCE [LARGE SCALE GENOMIC DNA]</scope>
    <source>
        <strain evidence="3 4">Alg07</strain>
    </source>
</reference>
<dbReference type="EMBL" id="CP016020">
    <property type="protein sequence ID" value="APH04871.1"/>
    <property type="molecule type" value="Genomic_DNA"/>
</dbReference>
<feature type="domain" description="AMP-dependent synthetase/ligase" evidence="1">
    <location>
        <begin position="79"/>
        <end position="309"/>
    </location>
</feature>
<dbReference type="Pfam" id="PF14535">
    <property type="entry name" value="AMP-binding_C_2"/>
    <property type="match status" value="1"/>
</dbReference>
<dbReference type="KEGG" id="bwh:A9C19_08985"/>
<dbReference type="STRING" id="1547283.A9C19_08985"/>
<evidence type="ECO:0000259" key="1">
    <source>
        <dbReference type="Pfam" id="PF00501"/>
    </source>
</evidence>
<dbReference type="InterPro" id="IPR045851">
    <property type="entry name" value="AMP-bd_C_sf"/>
</dbReference>
<feature type="domain" description="AMP-dependent ligase C-terminal" evidence="2">
    <location>
        <begin position="359"/>
        <end position="444"/>
    </location>
</feature>
<evidence type="ECO:0000313" key="4">
    <source>
        <dbReference type="Proteomes" id="UP000181936"/>
    </source>
</evidence>
<proteinExistence type="predicted"/>
<gene>
    <name evidence="3" type="ORF">A9C19_08985</name>
</gene>
<dbReference type="InterPro" id="IPR028154">
    <property type="entry name" value="AMP-dep_Lig_C"/>
</dbReference>
<dbReference type="PANTHER" id="PTHR43845">
    <property type="entry name" value="BLR5969 PROTEIN"/>
    <property type="match status" value="1"/>
</dbReference>
<dbReference type="Gene3D" id="3.30.300.30">
    <property type="match status" value="1"/>
</dbReference>
<dbReference type="PANTHER" id="PTHR43845:SF1">
    <property type="entry name" value="BLR5969 PROTEIN"/>
    <property type="match status" value="1"/>
</dbReference>
<keyword evidence="4" id="KW-1185">Reference proteome</keyword>
<accession>A0A1L3MRC1</accession>
<dbReference type="GO" id="GO:0016874">
    <property type="term" value="F:ligase activity"/>
    <property type="evidence" value="ECO:0007669"/>
    <property type="project" value="UniProtKB-KW"/>
</dbReference>
<dbReference type="InterPro" id="IPR042099">
    <property type="entry name" value="ANL_N_sf"/>
</dbReference>